<feature type="non-terminal residue" evidence="2">
    <location>
        <position position="53"/>
    </location>
</feature>
<dbReference type="InterPro" id="IPR048324">
    <property type="entry name" value="ZSWIM1-3_RNaseH-like"/>
</dbReference>
<accession>A0A8T1TTH0</accession>
<evidence type="ECO:0000313" key="2">
    <source>
        <dbReference type="EMBL" id="KAG6947768.1"/>
    </source>
</evidence>
<gene>
    <name evidence="2" type="ORF">JG687_00015892</name>
</gene>
<dbReference type="Pfam" id="PF21056">
    <property type="entry name" value="ZSWIM1-3_RNaseH-like"/>
    <property type="match status" value="1"/>
</dbReference>
<feature type="domain" description="ZSWIM1/3 RNaseH-like" evidence="1">
    <location>
        <begin position="7"/>
        <end position="53"/>
    </location>
</feature>
<protein>
    <recommendedName>
        <fullName evidence="1">ZSWIM1/3 RNaseH-like domain-containing protein</fullName>
    </recommendedName>
</protein>
<dbReference type="AlphaFoldDB" id="A0A8T1TTH0"/>
<evidence type="ECO:0000313" key="3">
    <source>
        <dbReference type="Proteomes" id="UP000688947"/>
    </source>
</evidence>
<comment type="caution">
    <text evidence="2">The sequence shown here is derived from an EMBL/GenBank/DDBJ whole genome shotgun (WGS) entry which is preliminary data.</text>
</comment>
<dbReference type="OrthoDB" id="120965at2759"/>
<evidence type="ECO:0000259" key="1">
    <source>
        <dbReference type="Pfam" id="PF21056"/>
    </source>
</evidence>
<dbReference type="Proteomes" id="UP000688947">
    <property type="component" value="Unassembled WGS sequence"/>
</dbReference>
<name>A0A8T1TTH0_9STRA</name>
<dbReference type="EMBL" id="JAENGZ010001489">
    <property type="protein sequence ID" value="KAG6947768.1"/>
    <property type="molecule type" value="Genomic_DNA"/>
</dbReference>
<organism evidence="2 3">
    <name type="scientific">Phytophthora cactorum</name>
    <dbReference type="NCBI Taxonomy" id="29920"/>
    <lineage>
        <taxon>Eukaryota</taxon>
        <taxon>Sar</taxon>
        <taxon>Stramenopiles</taxon>
        <taxon>Oomycota</taxon>
        <taxon>Peronosporomycetes</taxon>
        <taxon>Peronosporales</taxon>
        <taxon>Peronosporaceae</taxon>
        <taxon>Phytophthora</taxon>
    </lineage>
</organism>
<proteinExistence type="predicted"/>
<reference evidence="2" key="1">
    <citation type="submission" date="2021-01" db="EMBL/GenBank/DDBJ databases">
        <title>Phytophthora aleatoria, a newly-described species from Pinus radiata is distinct from Phytophthora cactorum isolates based on comparative genomics.</title>
        <authorList>
            <person name="Mcdougal R."/>
            <person name="Panda P."/>
            <person name="Williams N."/>
            <person name="Studholme D.J."/>
        </authorList>
    </citation>
    <scope>NUCLEOTIDE SEQUENCE</scope>
    <source>
        <strain evidence="2">NZFS 3830</strain>
    </source>
</reference>
<sequence length="53" mass="6344">MDRVKDKTSHMRSLFSCFLEVLLVDATHGTNSEHYKLFLFMFHDSFRRGQHVQ</sequence>
<dbReference type="VEuPathDB" id="FungiDB:PC110_g10802"/>